<organism evidence="4 5">
    <name type="scientific">Leptospira kobayashii</name>
    <dbReference type="NCBI Taxonomy" id="1917830"/>
    <lineage>
        <taxon>Bacteria</taxon>
        <taxon>Pseudomonadati</taxon>
        <taxon>Spirochaetota</taxon>
        <taxon>Spirochaetia</taxon>
        <taxon>Leptospirales</taxon>
        <taxon>Leptospiraceae</taxon>
        <taxon>Leptospira</taxon>
    </lineage>
</organism>
<evidence type="ECO:0000256" key="1">
    <source>
        <dbReference type="ARBA" id="ARBA00022741"/>
    </source>
</evidence>
<protein>
    <submittedName>
        <fullName evidence="4">ATPase AAA</fullName>
    </submittedName>
</protein>
<feature type="domain" description="MCM C-terminal AAA(+) ATPase" evidence="3">
    <location>
        <begin position="286"/>
        <end position="347"/>
    </location>
</feature>
<dbReference type="Pfam" id="PF01078">
    <property type="entry name" value="Mg_chelatase"/>
    <property type="match status" value="1"/>
</dbReference>
<evidence type="ECO:0000313" key="4">
    <source>
        <dbReference type="EMBL" id="BDA78912.1"/>
    </source>
</evidence>
<gene>
    <name evidence="4" type="ORF">LPTSP3_g18420</name>
</gene>
<evidence type="ECO:0000256" key="2">
    <source>
        <dbReference type="ARBA" id="ARBA00022840"/>
    </source>
</evidence>
<dbReference type="InterPro" id="IPR001208">
    <property type="entry name" value="MCM_dom"/>
</dbReference>
<sequence length="493" mass="55351">MFPQLAEVTSLHLEKRGASPIQVEIGIKKGLPLFHLLGNASQSMKESRDRIRMAMEASGFSFPMDTIVVNLTPSHLAKKCAFLDLAIAIGILKATGQAKFSFPENTIILGSLSLNGNVLGERDLLPLLWFRNFSETDTVILPGSLRGEIIPQGNYIFLESLSDLSFPSTVEKTAKCEIPLIGEPEESWSSAFLSDSQSAALYQLCIAALGRHHTLLIGNPGEGKTMLAKMLSSLLPSWTKEEVESTFKGSLSTVLYGRALEVGKRPFRSPHHTCTEQSLVGGGTPIQPGEISLAQGGILFLDELGEFKEKSIESLREPMEEKRIHITRVNGKEILPADCMILGAMNPCPCGNYGSKKLCNCSHQRIRSYLRKLSGPFLDRICLVISLFSNDEKRKVQIKEKDMKQKLEDSFQFRQERMASESWKRKPNLIKEDLLEEYCKKYKINNFSFRKRRDWMSLSRTVADWNLSSEIEGKHFLEAFEMISSGSWLQEFC</sequence>
<dbReference type="SUPFAM" id="SSF54211">
    <property type="entry name" value="Ribosomal protein S5 domain 2-like"/>
    <property type="match status" value="1"/>
</dbReference>
<evidence type="ECO:0000313" key="5">
    <source>
        <dbReference type="Proteomes" id="UP000245263"/>
    </source>
</evidence>
<dbReference type="InterPro" id="IPR020568">
    <property type="entry name" value="Ribosomal_Su5_D2-typ_SF"/>
</dbReference>
<name>A0ABM7UJG5_9LEPT</name>
<dbReference type="Gene3D" id="3.30.230.10">
    <property type="match status" value="1"/>
</dbReference>
<dbReference type="RefSeq" id="WP_109019863.1">
    <property type="nucleotide sequence ID" value="NZ_AP025028.1"/>
</dbReference>
<dbReference type="Pfam" id="PF13541">
    <property type="entry name" value="ChlI"/>
    <property type="match status" value="1"/>
</dbReference>
<reference evidence="4 5" key="1">
    <citation type="submission" date="2021-08" db="EMBL/GenBank/DDBJ databases">
        <title>Complete genome sequence of Leptospira kobayashii strain E30.</title>
        <authorList>
            <person name="Nakao R."/>
            <person name="Nakamura S."/>
            <person name="Masuzawa T."/>
            <person name="Koizumi N."/>
        </authorList>
    </citation>
    <scope>NUCLEOTIDE SEQUENCE [LARGE SCALE GENOMIC DNA]</scope>
    <source>
        <strain evidence="4 5">E30</strain>
    </source>
</reference>
<dbReference type="InterPro" id="IPR025943">
    <property type="entry name" value="Sigma_54_int_dom_ATP-bd_2"/>
</dbReference>
<accession>A0ABM7UJG5</accession>
<dbReference type="SUPFAM" id="SSF52540">
    <property type="entry name" value="P-loop containing nucleoside triphosphate hydrolases"/>
    <property type="match status" value="1"/>
</dbReference>
<dbReference type="PROSITE" id="PS00676">
    <property type="entry name" value="SIGMA54_INTERACT_2"/>
    <property type="match status" value="1"/>
</dbReference>
<dbReference type="PANTHER" id="PTHR32039">
    <property type="entry name" value="MAGNESIUM-CHELATASE SUBUNIT CHLI"/>
    <property type="match status" value="1"/>
</dbReference>
<dbReference type="InterPro" id="IPR014721">
    <property type="entry name" value="Ribsml_uS5_D2-typ_fold_subgr"/>
</dbReference>
<dbReference type="InterPro" id="IPR000523">
    <property type="entry name" value="Mg_chelatse_chII-like_cat_dom"/>
</dbReference>
<keyword evidence="5" id="KW-1185">Reference proteome</keyword>
<proteinExistence type="predicted"/>
<dbReference type="Proteomes" id="UP000245263">
    <property type="component" value="Chromosome 1"/>
</dbReference>
<keyword evidence="2" id="KW-0067">ATP-binding</keyword>
<dbReference type="Gene3D" id="3.40.50.300">
    <property type="entry name" value="P-loop containing nucleotide triphosphate hydrolases"/>
    <property type="match status" value="1"/>
</dbReference>
<evidence type="ECO:0000259" key="3">
    <source>
        <dbReference type="PROSITE" id="PS50051"/>
    </source>
</evidence>
<keyword evidence="1" id="KW-0547">Nucleotide-binding</keyword>
<dbReference type="InterPro" id="IPR027417">
    <property type="entry name" value="P-loop_NTPase"/>
</dbReference>
<dbReference type="PROSITE" id="PS50051">
    <property type="entry name" value="MCM_2"/>
    <property type="match status" value="1"/>
</dbReference>
<dbReference type="EMBL" id="AP025028">
    <property type="protein sequence ID" value="BDA78912.1"/>
    <property type="molecule type" value="Genomic_DNA"/>
</dbReference>
<dbReference type="InterPro" id="IPR045006">
    <property type="entry name" value="CHLI-like"/>
</dbReference>
<dbReference type="PANTHER" id="PTHR32039:SF7">
    <property type="entry name" value="COMPETENCE PROTEIN COMM"/>
    <property type="match status" value="1"/>
</dbReference>